<dbReference type="InterPro" id="IPR006575">
    <property type="entry name" value="RWD_dom"/>
</dbReference>
<dbReference type="SUPFAM" id="SSF54495">
    <property type="entry name" value="UBC-like"/>
    <property type="match status" value="1"/>
</dbReference>
<dbReference type="EMBL" id="LGRX02019663">
    <property type="protein sequence ID" value="KAK3258272.1"/>
    <property type="molecule type" value="Genomic_DNA"/>
</dbReference>
<proteinExistence type="predicted"/>
<feature type="domain" description="RWD" evidence="1">
    <location>
        <begin position="12"/>
        <end position="119"/>
    </location>
</feature>
<dbReference type="Gene3D" id="3.10.110.10">
    <property type="entry name" value="Ubiquitin Conjugating Enzyme"/>
    <property type="match status" value="1"/>
</dbReference>
<organism evidence="2 3">
    <name type="scientific">Cymbomonas tetramitiformis</name>
    <dbReference type="NCBI Taxonomy" id="36881"/>
    <lineage>
        <taxon>Eukaryota</taxon>
        <taxon>Viridiplantae</taxon>
        <taxon>Chlorophyta</taxon>
        <taxon>Pyramimonadophyceae</taxon>
        <taxon>Pyramimonadales</taxon>
        <taxon>Pyramimonadaceae</taxon>
        <taxon>Cymbomonas</taxon>
    </lineage>
</organism>
<dbReference type="AlphaFoldDB" id="A0AAE0KRN9"/>
<dbReference type="SMART" id="SM00591">
    <property type="entry name" value="RWD"/>
    <property type="match status" value="1"/>
</dbReference>
<evidence type="ECO:0000313" key="3">
    <source>
        <dbReference type="Proteomes" id="UP001190700"/>
    </source>
</evidence>
<protein>
    <recommendedName>
        <fullName evidence="1">RWD domain-containing protein</fullName>
    </recommendedName>
</protein>
<dbReference type="Proteomes" id="UP001190700">
    <property type="component" value="Unassembled WGS sequence"/>
</dbReference>
<evidence type="ECO:0000313" key="2">
    <source>
        <dbReference type="EMBL" id="KAK3258272.1"/>
    </source>
</evidence>
<dbReference type="PROSITE" id="PS50908">
    <property type="entry name" value="RWD"/>
    <property type="match status" value="1"/>
</dbReference>
<keyword evidence="3" id="KW-1185">Reference proteome</keyword>
<dbReference type="Pfam" id="PF05773">
    <property type="entry name" value="RWD"/>
    <property type="match status" value="1"/>
</dbReference>
<reference evidence="2 3" key="1">
    <citation type="journal article" date="2015" name="Genome Biol. Evol.">
        <title>Comparative Genomics of a Bacterivorous Green Alga Reveals Evolutionary Causalities and Consequences of Phago-Mixotrophic Mode of Nutrition.</title>
        <authorList>
            <person name="Burns J.A."/>
            <person name="Paasch A."/>
            <person name="Narechania A."/>
            <person name="Kim E."/>
        </authorList>
    </citation>
    <scope>NUCLEOTIDE SEQUENCE [LARGE SCALE GENOMIC DNA]</scope>
    <source>
        <strain evidence="2 3">PLY_AMNH</strain>
    </source>
</reference>
<sequence>MAEEHEDTVRAMEMEVLNSMYQEHELQFPYPENPYTFVLLLELSLSDETDQVVACELSCSLPSEYPALPPGVSIQCKGLKKSACDVMKQDLLAALRELDEEQMKILEAVEWLKEHVGSYLHLEEGSGGAKEDAVPPTHKPSKGLMREWCSFVSLYKDSYCSGPNRFEVMTQLATGRGLNVTGMGIAGKPGGLVVEGEENDVVAFMELMRTEFFETLNPRGRKLTTRLQERWPLDGEEERFEIAEIIRGLEEDRYRAADRAAGKVKKPGEAERLEERELRDKERLKRWKSDGGRTMPEDEVNRLLAAGHPSKCTTPAVYFKCGCEDPPTKEEVNAKRLFSAFTIFTGKEGFEASYQEAAKIFKEMGRMDGFDAMFTYRFS</sequence>
<name>A0AAE0KRN9_9CHLO</name>
<dbReference type="PANTHER" id="PTHR15955">
    <property type="entry name" value="RWD DOMAIN CONTAINING PROTEIN 2"/>
    <property type="match status" value="1"/>
</dbReference>
<dbReference type="PANTHER" id="PTHR15955:SF8">
    <property type="entry name" value="RWD DOMAIN-CONTAINING PROTEIN 2B-RELATED"/>
    <property type="match status" value="1"/>
</dbReference>
<comment type="caution">
    <text evidence="2">The sequence shown here is derived from an EMBL/GenBank/DDBJ whole genome shotgun (WGS) entry which is preliminary data.</text>
</comment>
<gene>
    <name evidence="2" type="ORF">CYMTET_32676</name>
</gene>
<dbReference type="InterPro" id="IPR016135">
    <property type="entry name" value="UBQ-conjugating_enzyme/RWD"/>
</dbReference>
<accession>A0AAE0KRN9</accession>
<evidence type="ECO:0000259" key="1">
    <source>
        <dbReference type="PROSITE" id="PS50908"/>
    </source>
</evidence>
<dbReference type="InterPro" id="IPR017359">
    <property type="entry name" value="Phi-like"/>
</dbReference>